<feature type="transmembrane region" description="Helical" evidence="1">
    <location>
        <begin position="140"/>
        <end position="159"/>
    </location>
</feature>
<keyword evidence="1" id="KW-0812">Transmembrane</keyword>
<keyword evidence="1" id="KW-0472">Membrane</keyword>
<feature type="transmembrane region" description="Helical" evidence="1">
    <location>
        <begin position="424"/>
        <end position="448"/>
    </location>
</feature>
<dbReference type="AlphaFoldDB" id="A0A517MDA3"/>
<dbReference type="Proteomes" id="UP000320672">
    <property type="component" value="Chromosome"/>
</dbReference>
<sequence>MMDGRVRAVDVAFLKPLVLVFLCEFCRRFLLSKRRVSRPRSSAHSGPSAEQASSSANPLASKTARDRLAWLPFVCLVALLLLIVCQPISGDGLWWEMSRGRAAWEGQPQPSASLLSLESGSEADWLGGLPLYAVQQTLGFNGWMLFRLAFLAIVGGFLWKKQRSKEGLTPRLLVLLGLTTITLSESLSLQPVVYDLIGIAGLPLWILYRFRTTAPKDSADEPAADVPPQSLFVGLLLAFAVWSNLAAGIAFGGILCVLALFDAWKQTVISSKWFVACLAAITIGGCCNPRGIFAWNDSLQALLPFIPNPTYVLAGTEWGSMLQNAWGWQEFYFLALTATWIVDLFINTTDNRRTNRFDLLSFAVAQWFAWASLQNLPLAILWMTGNLAFRWRRPIAGIETVAASPGDVQCTGDLSPDGSVIKRMGIPILLLFAAAWSSGLFATFGWGVDQRQDYRLLRNSLQETHPHGTAFADTTRSAAMLAWVLPELPSPLAGQEKLQLQDIPLRAVRRGRLEQHIRLLSDLKRNRLMRYWRTDGSAGGYWLTFAERDTSLLCISNHNLDLIRGLEETPWKPLSLDSATLPFAFAGDEGYVRRMIQILQNRETIEHRYWQYEPPTSTGSAFDRDRFGGALDSISPQAIFEQAEVFRAMDLHYAALRVLTVGRARFPGDPFLLASFFRCQRELADQERIDAGSASWFRSLAADTTDQPNSTSDDSSFLLMEGSDPPITSDDIPAAAEPLQILVDTYIQSGATAMLSDYAEEAYNEASPQFLYGCLCAALESGAYDLADQLVLQLKQQPLASPIRELVLAREIEYRPERFNESPAVDTSGKEGEK</sequence>
<gene>
    <name evidence="2" type="ORF">FF011L_16270</name>
</gene>
<feature type="transmembrane region" description="Helical" evidence="1">
    <location>
        <begin position="359"/>
        <end position="383"/>
    </location>
</feature>
<protein>
    <submittedName>
        <fullName evidence="2">Uncharacterized protein</fullName>
    </submittedName>
</protein>
<keyword evidence="1" id="KW-1133">Transmembrane helix</keyword>
<keyword evidence="3" id="KW-1185">Reference proteome</keyword>
<feature type="transmembrane region" description="Helical" evidence="1">
    <location>
        <begin position="273"/>
        <end position="295"/>
    </location>
</feature>
<feature type="transmembrane region" description="Helical" evidence="1">
    <location>
        <begin position="68"/>
        <end position="89"/>
    </location>
</feature>
<evidence type="ECO:0000256" key="1">
    <source>
        <dbReference type="SAM" id="Phobius"/>
    </source>
</evidence>
<accession>A0A517MDA3</accession>
<evidence type="ECO:0000313" key="3">
    <source>
        <dbReference type="Proteomes" id="UP000320672"/>
    </source>
</evidence>
<dbReference type="KEGG" id="rml:FF011L_16270"/>
<feature type="transmembrane region" description="Helical" evidence="1">
    <location>
        <begin position="231"/>
        <end position="261"/>
    </location>
</feature>
<reference evidence="2 3" key="1">
    <citation type="submission" date="2019-02" db="EMBL/GenBank/DDBJ databases">
        <title>Deep-cultivation of Planctomycetes and their phenomic and genomic characterization uncovers novel biology.</title>
        <authorList>
            <person name="Wiegand S."/>
            <person name="Jogler M."/>
            <person name="Boedeker C."/>
            <person name="Pinto D."/>
            <person name="Vollmers J."/>
            <person name="Rivas-Marin E."/>
            <person name="Kohn T."/>
            <person name="Peeters S.H."/>
            <person name="Heuer A."/>
            <person name="Rast P."/>
            <person name="Oberbeckmann S."/>
            <person name="Bunk B."/>
            <person name="Jeske O."/>
            <person name="Meyerdierks A."/>
            <person name="Storesund J.E."/>
            <person name="Kallscheuer N."/>
            <person name="Luecker S."/>
            <person name="Lage O.M."/>
            <person name="Pohl T."/>
            <person name="Merkel B.J."/>
            <person name="Hornburger P."/>
            <person name="Mueller R.-W."/>
            <person name="Bruemmer F."/>
            <person name="Labrenz M."/>
            <person name="Spormann A.M."/>
            <person name="Op den Camp H."/>
            <person name="Overmann J."/>
            <person name="Amann R."/>
            <person name="Jetten M.S.M."/>
            <person name="Mascher T."/>
            <person name="Medema M.H."/>
            <person name="Devos D.P."/>
            <person name="Kaster A.-K."/>
            <person name="Ovreas L."/>
            <person name="Rohde M."/>
            <person name="Galperin M.Y."/>
            <person name="Jogler C."/>
        </authorList>
    </citation>
    <scope>NUCLEOTIDE SEQUENCE [LARGE SCALE GENOMIC DNA]</scope>
    <source>
        <strain evidence="2 3">FF011L</strain>
    </source>
</reference>
<organism evidence="2 3">
    <name type="scientific">Roseimaritima multifibrata</name>
    <dbReference type="NCBI Taxonomy" id="1930274"/>
    <lineage>
        <taxon>Bacteria</taxon>
        <taxon>Pseudomonadati</taxon>
        <taxon>Planctomycetota</taxon>
        <taxon>Planctomycetia</taxon>
        <taxon>Pirellulales</taxon>
        <taxon>Pirellulaceae</taxon>
        <taxon>Roseimaritima</taxon>
    </lineage>
</organism>
<dbReference type="EMBL" id="CP036262">
    <property type="protein sequence ID" value="QDS92873.1"/>
    <property type="molecule type" value="Genomic_DNA"/>
</dbReference>
<feature type="transmembrane region" description="Helical" evidence="1">
    <location>
        <begin position="331"/>
        <end position="347"/>
    </location>
</feature>
<name>A0A517MDA3_9BACT</name>
<proteinExistence type="predicted"/>
<evidence type="ECO:0000313" key="2">
    <source>
        <dbReference type="EMBL" id="QDS92873.1"/>
    </source>
</evidence>